<protein>
    <submittedName>
        <fullName evidence="1">Uncharacterized protein</fullName>
    </submittedName>
</protein>
<organism evidence="1 2">
    <name type="scientific">Coemansia thaxteri</name>
    <dbReference type="NCBI Taxonomy" id="2663907"/>
    <lineage>
        <taxon>Eukaryota</taxon>
        <taxon>Fungi</taxon>
        <taxon>Fungi incertae sedis</taxon>
        <taxon>Zoopagomycota</taxon>
        <taxon>Kickxellomycotina</taxon>
        <taxon>Kickxellomycetes</taxon>
        <taxon>Kickxellales</taxon>
        <taxon>Kickxellaceae</taxon>
        <taxon>Coemansia</taxon>
    </lineage>
</organism>
<sequence length="132" mass="14056">MDSMFSSEFGGAAKCKASLCKTKAEPVTSGIFLRNKALGSIELGIGKLSRALLSTSWSFMIPTIKEQISLTLSTATVGSLTIEEDGESATFGCPTDGGPHVRLTVLSQQFWVRLMLVQDLGFAEAYMAGEIA</sequence>
<comment type="caution">
    <text evidence="1">The sequence shown here is derived from an EMBL/GenBank/DDBJ whole genome shotgun (WGS) entry which is preliminary data.</text>
</comment>
<name>A0A9W8EDB9_9FUNG</name>
<evidence type="ECO:0000313" key="2">
    <source>
        <dbReference type="Proteomes" id="UP001150907"/>
    </source>
</evidence>
<reference evidence="1" key="1">
    <citation type="submission" date="2022-07" db="EMBL/GenBank/DDBJ databases">
        <title>Phylogenomic reconstructions and comparative analyses of Kickxellomycotina fungi.</title>
        <authorList>
            <person name="Reynolds N.K."/>
            <person name="Stajich J.E."/>
            <person name="Barry K."/>
            <person name="Grigoriev I.V."/>
            <person name="Crous P."/>
            <person name="Smith M.E."/>
        </authorList>
    </citation>
    <scope>NUCLEOTIDE SEQUENCE</scope>
    <source>
        <strain evidence="1">IMI 214461</strain>
    </source>
</reference>
<dbReference type="OrthoDB" id="5557853at2759"/>
<dbReference type="Proteomes" id="UP001150907">
    <property type="component" value="Unassembled WGS sequence"/>
</dbReference>
<evidence type="ECO:0000313" key="1">
    <source>
        <dbReference type="EMBL" id="KAJ1999250.1"/>
    </source>
</evidence>
<accession>A0A9W8EDB9</accession>
<proteinExistence type="predicted"/>
<dbReference type="AlphaFoldDB" id="A0A9W8EDB9"/>
<gene>
    <name evidence="1" type="ORF">H4R26_005145</name>
</gene>
<feature type="non-terminal residue" evidence="1">
    <location>
        <position position="132"/>
    </location>
</feature>
<dbReference type="EMBL" id="JANBQF010000751">
    <property type="protein sequence ID" value="KAJ1999250.1"/>
    <property type="molecule type" value="Genomic_DNA"/>
</dbReference>
<keyword evidence="2" id="KW-1185">Reference proteome</keyword>